<proteinExistence type="predicted"/>
<organism evidence="1 2">
    <name type="scientific">Glossina palpalis gambiensis</name>
    <dbReference type="NCBI Taxonomy" id="67801"/>
    <lineage>
        <taxon>Eukaryota</taxon>
        <taxon>Metazoa</taxon>
        <taxon>Ecdysozoa</taxon>
        <taxon>Arthropoda</taxon>
        <taxon>Hexapoda</taxon>
        <taxon>Insecta</taxon>
        <taxon>Pterygota</taxon>
        <taxon>Neoptera</taxon>
        <taxon>Endopterygota</taxon>
        <taxon>Diptera</taxon>
        <taxon>Brachycera</taxon>
        <taxon>Muscomorpha</taxon>
        <taxon>Hippoboscoidea</taxon>
        <taxon>Glossinidae</taxon>
        <taxon>Glossina</taxon>
    </lineage>
</organism>
<reference evidence="1" key="2">
    <citation type="submission" date="2020-05" db="UniProtKB">
        <authorList>
            <consortium name="EnsemblMetazoa"/>
        </authorList>
    </citation>
    <scope>IDENTIFICATION</scope>
    <source>
        <strain evidence="1">IAEA</strain>
    </source>
</reference>
<dbReference type="VEuPathDB" id="VectorBase:GPPI035174"/>
<dbReference type="EMBL" id="JXJN01017114">
    <property type="status" value="NOT_ANNOTATED_CDS"/>
    <property type="molecule type" value="Genomic_DNA"/>
</dbReference>
<dbReference type="AlphaFoldDB" id="A0A1B0BMY8"/>
<name>A0A1B0BMY8_9MUSC</name>
<keyword evidence="2" id="KW-1185">Reference proteome</keyword>
<dbReference type="EnsemblMetazoa" id="GPPI035174-RA">
    <property type="protein sequence ID" value="GPPI035174-PA"/>
    <property type="gene ID" value="GPPI035174"/>
</dbReference>
<reference evidence="2" key="1">
    <citation type="submission" date="2015-01" db="EMBL/GenBank/DDBJ databases">
        <authorList>
            <person name="Aksoy S."/>
            <person name="Warren W."/>
            <person name="Wilson R.K."/>
        </authorList>
    </citation>
    <scope>NUCLEOTIDE SEQUENCE [LARGE SCALE GENOMIC DNA]</scope>
    <source>
        <strain evidence="2">IAEA</strain>
    </source>
</reference>
<accession>A0A1B0BMY8</accession>
<dbReference type="Proteomes" id="UP000092460">
    <property type="component" value="Unassembled WGS sequence"/>
</dbReference>
<sequence>MNFDFELIVELVKSPTLPMEDFSESSAANSRKRSDFSKRKVEEKECFEVILNGEEVILLGSMIKAFPISVTLRMISRHLHHRTETLKRVGHDSKTSSSPFCKLSVEMLSGTGHSLKPSTNLSGFTQTVLQVKGLVVTSSKEGTSSGKHKNLGAHKLEAGNVMNSNVINNLNIGALDKTTPQTPMTRVITSFKISVPSRLFNHVLSKEFFRLRYVKTRPLVKQKNQYRPKLCKTFLNFDGTCFDVLVFTVTWLKSYRIFTNDTVLKPRSGFLIAAKCSLASSRLFLPISSDIEFICVHVYLKGLSVYTTCAYVSLASDISVDKMRVELIQLAFFDTICNLSLVQVNGVFTDNVILKEMLSLTQWDFENKKLDDVVDRLCAALFLTISASVPIVSEFGPHDCPTWFTTQSRSIRNKKK</sequence>
<evidence type="ECO:0000313" key="1">
    <source>
        <dbReference type="EnsemblMetazoa" id="GPPI035174-PA"/>
    </source>
</evidence>
<evidence type="ECO:0000313" key="2">
    <source>
        <dbReference type="Proteomes" id="UP000092460"/>
    </source>
</evidence>
<protein>
    <submittedName>
        <fullName evidence="1">Uncharacterized protein</fullName>
    </submittedName>
</protein>